<comment type="caution">
    <text evidence="2">The sequence shown here is derived from an EMBL/GenBank/DDBJ whole genome shotgun (WGS) entry which is preliminary data.</text>
</comment>
<keyword evidence="1" id="KW-0472">Membrane</keyword>
<keyword evidence="1" id="KW-0812">Transmembrane</keyword>
<dbReference type="EMBL" id="JAYGIE010000004">
    <property type="protein sequence ID" value="MEA5476373.1"/>
    <property type="molecule type" value="Genomic_DNA"/>
</dbReference>
<gene>
    <name evidence="2" type="ORF">VB774_01960</name>
</gene>
<proteinExistence type="predicted"/>
<protein>
    <submittedName>
        <fullName evidence="2">Uncharacterized protein</fullName>
    </submittedName>
</protein>
<name>A0ABU5TEA0_9CYAN</name>
<dbReference type="Proteomes" id="UP001301388">
    <property type="component" value="Unassembled WGS sequence"/>
</dbReference>
<keyword evidence="3" id="KW-1185">Reference proteome</keyword>
<dbReference type="RefSeq" id="WP_323259414.1">
    <property type="nucleotide sequence ID" value="NZ_JAYGIE010000004.1"/>
</dbReference>
<keyword evidence="1" id="KW-1133">Transmembrane helix</keyword>
<evidence type="ECO:0000313" key="2">
    <source>
        <dbReference type="EMBL" id="MEA5476373.1"/>
    </source>
</evidence>
<sequence length="61" mass="7118">MLKFIMYFTMFVGALAIAAWVSREASFFFNSLFYYVRYHWLPFLGGVVLIAIAYKVFSSKS</sequence>
<accession>A0ABU5TEA0</accession>
<evidence type="ECO:0000256" key="1">
    <source>
        <dbReference type="SAM" id="Phobius"/>
    </source>
</evidence>
<organism evidence="2 3">
    <name type="scientific">Pseudanabaena galeata UHCC 0370</name>
    <dbReference type="NCBI Taxonomy" id="3110310"/>
    <lineage>
        <taxon>Bacteria</taxon>
        <taxon>Bacillati</taxon>
        <taxon>Cyanobacteriota</taxon>
        <taxon>Cyanophyceae</taxon>
        <taxon>Pseudanabaenales</taxon>
        <taxon>Pseudanabaenaceae</taxon>
        <taxon>Pseudanabaena</taxon>
    </lineage>
</organism>
<feature type="transmembrane region" description="Helical" evidence="1">
    <location>
        <begin position="39"/>
        <end position="57"/>
    </location>
</feature>
<evidence type="ECO:0000313" key="3">
    <source>
        <dbReference type="Proteomes" id="UP001301388"/>
    </source>
</evidence>
<reference evidence="2 3" key="1">
    <citation type="submission" date="2023-12" db="EMBL/GenBank/DDBJ databases">
        <title>Baltic Sea Cyanobacteria.</title>
        <authorList>
            <person name="Delbaje E."/>
            <person name="Fewer D.P."/>
            <person name="Shishido T.K."/>
        </authorList>
    </citation>
    <scope>NUCLEOTIDE SEQUENCE [LARGE SCALE GENOMIC DNA]</scope>
    <source>
        <strain evidence="2 3">UHCC 0370</strain>
    </source>
</reference>